<dbReference type="InterPro" id="IPR015424">
    <property type="entry name" value="PyrdxlP-dep_Trfase"/>
</dbReference>
<dbReference type="CDD" id="cd06454">
    <property type="entry name" value="KBL_like"/>
    <property type="match status" value="1"/>
</dbReference>
<dbReference type="SUPFAM" id="SSF53383">
    <property type="entry name" value="PLP-dependent transferases"/>
    <property type="match status" value="1"/>
</dbReference>
<keyword evidence="5 11" id="KW-0808">Transferase</keyword>
<evidence type="ECO:0000256" key="9">
    <source>
        <dbReference type="ARBA" id="ARBA00047654"/>
    </source>
</evidence>
<evidence type="ECO:0000256" key="4">
    <source>
        <dbReference type="ARBA" id="ARBA00008392"/>
    </source>
</evidence>
<comment type="catalytic activity">
    <reaction evidence="9 11">
        <text>succinyl-CoA + glycine + H(+) = 5-aminolevulinate + CO2 + CoA</text>
        <dbReference type="Rhea" id="RHEA:12921"/>
        <dbReference type="ChEBI" id="CHEBI:15378"/>
        <dbReference type="ChEBI" id="CHEBI:16526"/>
        <dbReference type="ChEBI" id="CHEBI:57287"/>
        <dbReference type="ChEBI" id="CHEBI:57292"/>
        <dbReference type="ChEBI" id="CHEBI:57305"/>
        <dbReference type="ChEBI" id="CHEBI:356416"/>
        <dbReference type="EC" id="2.3.1.37"/>
    </reaction>
</comment>
<dbReference type="InterPro" id="IPR010961">
    <property type="entry name" value="4pyrrol_synth_NH2levulA_synth"/>
</dbReference>
<keyword evidence="7 11" id="KW-0350">Heme biosynthesis</keyword>
<dbReference type="EC" id="2.3.1.37" evidence="11"/>
<dbReference type="GO" id="GO:0030170">
    <property type="term" value="F:pyridoxal phosphate binding"/>
    <property type="evidence" value="ECO:0007669"/>
    <property type="project" value="UniProtKB-UniRule"/>
</dbReference>
<dbReference type="InterPro" id="IPR004839">
    <property type="entry name" value="Aminotransferase_I/II_large"/>
</dbReference>
<dbReference type="PANTHER" id="PTHR13693:SF102">
    <property type="entry name" value="2-AMINO-3-KETOBUTYRATE COENZYME A LIGASE, MITOCHONDRIAL"/>
    <property type="match status" value="1"/>
</dbReference>
<dbReference type="PANTHER" id="PTHR13693">
    <property type="entry name" value="CLASS II AMINOTRANSFERASE/8-AMINO-7-OXONONANOATE SYNTHASE"/>
    <property type="match status" value="1"/>
</dbReference>
<dbReference type="AlphaFoldDB" id="A0A2N5V4S7"/>
<comment type="function">
    <text evidence="2">Catalyzes the synthesis of 5-aminolevulinate (ALA) from succinyl-CoA and glycine, the first and rate-limiting step in heme biosynthesis.</text>
</comment>
<dbReference type="Pfam" id="PF00155">
    <property type="entry name" value="Aminotran_1_2"/>
    <property type="match status" value="1"/>
</dbReference>
<dbReference type="Gene3D" id="3.40.640.10">
    <property type="entry name" value="Type I PLP-dependent aspartate aminotransferase-like (Major domain)"/>
    <property type="match status" value="1"/>
</dbReference>
<dbReference type="EMBL" id="PGCI01000053">
    <property type="protein sequence ID" value="PLW44906.1"/>
    <property type="molecule type" value="Genomic_DNA"/>
</dbReference>
<comment type="subcellular location">
    <subcellularLocation>
        <location evidence="11">Mitochondrion matrix</location>
    </subcellularLocation>
</comment>
<evidence type="ECO:0000256" key="6">
    <source>
        <dbReference type="ARBA" id="ARBA00022898"/>
    </source>
</evidence>
<comment type="pathway">
    <text evidence="3 11">Porphyrin-containing compound metabolism; protoporphyrin-IX biosynthesis; 5-aminolevulinate from glycine: step 1/1.</text>
</comment>
<comment type="caution">
    <text evidence="13">The sequence shown here is derived from an EMBL/GenBank/DDBJ whole genome shotgun (WGS) entry which is preliminary data.</text>
</comment>
<evidence type="ECO:0000256" key="1">
    <source>
        <dbReference type="ARBA" id="ARBA00001933"/>
    </source>
</evidence>
<dbReference type="Gene3D" id="3.90.1150.10">
    <property type="entry name" value="Aspartate Aminotransferase, domain 1"/>
    <property type="match status" value="1"/>
</dbReference>
<evidence type="ECO:0000259" key="12">
    <source>
        <dbReference type="Pfam" id="PF00155"/>
    </source>
</evidence>
<dbReference type="UniPathway" id="UPA00251">
    <property type="reaction ID" value="UER00375"/>
</dbReference>
<feature type="domain" description="Aminotransferase class I/classII large" evidence="12">
    <location>
        <begin position="145"/>
        <end position="468"/>
    </location>
</feature>
<accession>A0A2N5V4S7</accession>
<name>A0A2N5V4S7_9BASI</name>
<dbReference type="NCBIfam" id="TIGR01821">
    <property type="entry name" value="5aminolev_synth"/>
    <property type="match status" value="1"/>
</dbReference>
<dbReference type="GO" id="GO:0003870">
    <property type="term" value="F:5-aminolevulinate synthase activity"/>
    <property type="evidence" value="ECO:0007669"/>
    <property type="project" value="UniProtKB-EC"/>
</dbReference>
<dbReference type="InterPro" id="IPR015422">
    <property type="entry name" value="PyrdxlP-dep_Trfase_small"/>
</dbReference>
<evidence type="ECO:0000313" key="14">
    <source>
        <dbReference type="Proteomes" id="UP000235392"/>
    </source>
</evidence>
<dbReference type="PROSITE" id="PS00599">
    <property type="entry name" value="AA_TRANSFER_CLASS_2"/>
    <property type="match status" value="1"/>
</dbReference>
<protein>
    <recommendedName>
        <fullName evidence="11">5-aminolevulinate synthase</fullName>
        <ecNumber evidence="11">2.3.1.37</ecNumber>
    </recommendedName>
    <alternativeName>
        <fullName evidence="11">5-aminolevulinic acid synthase</fullName>
    </alternativeName>
    <alternativeName>
        <fullName evidence="11">Delta-ALA synthase</fullName>
    </alternativeName>
    <alternativeName>
        <fullName evidence="11">Delta-aminolevulinate synthase</fullName>
    </alternativeName>
</protein>
<reference evidence="13 14" key="1">
    <citation type="submission" date="2017-11" db="EMBL/GenBank/DDBJ databases">
        <title>De novo assembly and phasing of dikaryotic genomes from two isolates of Puccinia coronata f. sp. avenae, the causal agent of oat crown rust.</title>
        <authorList>
            <person name="Miller M.E."/>
            <person name="Zhang Y."/>
            <person name="Omidvar V."/>
            <person name="Sperschneider J."/>
            <person name="Schwessinger B."/>
            <person name="Raley C."/>
            <person name="Palmer J.M."/>
            <person name="Garnica D."/>
            <person name="Upadhyaya N."/>
            <person name="Rathjen J."/>
            <person name="Taylor J.M."/>
            <person name="Park R.F."/>
            <person name="Dodds P.N."/>
            <person name="Hirsch C.D."/>
            <person name="Kianian S.F."/>
            <person name="Figueroa M."/>
        </authorList>
    </citation>
    <scope>NUCLEOTIDE SEQUENCE [LARGE SCALE GENOMIC DNA]</scope>
    <source>
        <strain evidence="13">12SD80</strain>
    </source>
</reference>
<evidence type="ECO:0000256" key="3">
    <source>
        <dbReference type="ARBA" id="ARBA00005029"/>
    </source>
</evidence>
<proteinExistence type="inferred from homology"/>
<dbReference type="GO" id="GO:0006782">
    <property type="term" value="P:protoporphyrinogen IX biosynthetic process"/>
    <property type="evidence" value="ECO:0007669"/>
    <property type="project" value="UniProtKB-UniRule"/>
</dbReference>
<dbReference type="Proteomes" id="UP000235392">
    <property type="component" value="Unassembled WGS sequence"/>
</dbReference>
<dbReference type="InterPro" id="IPR015421">
    <property type="entry name" value="PyrdxlP-dep_Trfase_major"/>
</dbReference>
<keyword evidence="11" id="KW-0496">Mitochondrion</keyword>
<keyword evidence="6 10" id="KW-0663">Pyridoxal phosphate</keyword>
<evidence type="ECO:0000256" key="7">
    <source>
        <dbReference type="ARBA" id="ARBA00023133"/>
    </source>
</evidence>
<dbReference type="InterPro" id="IPR050087">
    <property type="entry name" value="AON_synthase_class-II"/>
</dbReference>
<evidence type="ECO:0000256" key="11">
    <source>
        <dbReference type="RuleBase" id="RU910713"/>
    </source>
</evidence>
<comment type="similarity">
    <text evidence="4 10">Belongs to the class-II pyridoxal-phosphate-dependent aminotransferase family.</text>
</comment>
<sequence>MHSSMVRTCLQLSTHSRTNWVYHRSIPIRTSRNLTSEAASPDKKTLPTKSQYVLQRSSQLTPHPSKLSPERENTVAEPIFNPNDQSTHAVGRPVVHSNEEPFDYEKFYQHELEKKHQDKSYRSFNNINRLAAKFPIAHTADPKHEVTVWCSNDYLGMSKHPMVLESMQNTLTRYGAGAGGTRNIAGNAALHLSLESTLAELHRKESALVFSSCYVANDATLSTLGAKLPGCVFFSDSSNHASMIQGIKHSRAEKVIFQHNDLVDLESKLSCYPKDRPKIIAFESVYSMCGSVGPIEAICDLAEKYGAITFLDEVHAIGMYGPRGAGVAEHCDFEAQSKGGRKGSVMDRIDIITATLGKAYGVVGGYIAGSRSLVDMVRSYAPGFIFTTSLPPAIVSGALTAVKYQMNNLDDRRLQQLNTIELKNTLVNQLDLPVMSNPSHIVPILIGDPAKAKLASDLLLSKHNIYVHWTVPKIGKDSAVGRELEFQQELDHHAVQEERIWTDEQLGLVDGTHPIRIGRDRSGLHLDSNHIRSHQQRSTILSSQENSVQFDLELNPVHPALNRAPATSSVSVEYTISKDHQAVV</sequence>
<keyword evidence="8 11" id="KW-0012">Acyltransferase</keyword>
<gene>
    <name evidence="13" type="ORF">PCASD_09161</name>
</gene>
<dbReference type="GO" id="GO:0005759">
    <property type="term" value="C:mitochondrial matrix"/>
    <property type="evidence" value="ECO:0007669"/>
    <property type="project" value="UniProtKB-SubCell"/>
</dbReference>
<evidence type="ECO:0000313" key="13">
    <source>
        <dbReference type="EMBL" id="PLW44906.1"/>
    </source>
</evidence>
<comment type="cofactor">
    <cofactor evidence="1 10">
        <name>pyridoxal 5'-phosphate</name>
        <dbReference type="ChEBI" id="CHEBI:597326"/>
    </cofactor>
</comment>
<evidence type="ECO:0000256" key="2">
    <source>
        <dbReference type="ARBA" id="ARBA00003076"/>
    </source>
</evidence>
<dbReference type="FunFam" id="3.40.640.10:FF:000006">
    <property type="entry name" value="5-aminolevulinate synthase, mitochondrial"/>
    <property type="match status" value="1"/>
</dbReference>
<evidence type="ECO:0000256" key="5">
    <source>
        <dbReference type="ARBA" id="ARBA00022679"/>
    </source>
</evidence>
<organism evidence="13 14">
    <name type="scientific">Puccinia coronata f. sp. avenae</name>
    <dbReference type="NCBI Taxonomy" id="200324"/>
    <lineage>
        <taxon>Eukaryota</taxon>
        <taxon>Fungi</taxon>
        <taxon>Dikarya</taxon>
        <taxon>Basidiomycota</taxon>
        <taxon>Pucciniomycotina</taxon>
        <taxon>Pucciniomycetes</taxon>
        <taxon>Pucciniales</taxon>
        <taxon>Pucciniaceae</taxon>
        <taxon>Puccinia</taxon>
    </lineage>
</organism>
<evidence type="ECO:0000256" key="8">
    <source>
        <dbReference type="ARBA" id="ARBA00023315"/>
    </source>
</evidence>
<evidence type="ECO:0000256" key="10">
    <source>
        <dbReference type="RuleBase" id="RU003693"/>
    </source>
</evidence>
<dbReference type="InterPro" id="IPR001917">
    <property type="entry name" value="Aminotrans_II_pyridoxalP_BS"/>
</dbReference>